<dbReference type="AlphaFoldDB" id="A0A9W6SJG6"/>
<dbReference type="InterPro" id="IPR001387">
    <property type="entry name" value="Cro/C1-type_HTH"/>
</dbReference>
<sequence>MTKRPLGPTVSQRIIGAELRMLREAAGLTCKEVSERVNFSEAKVSRIETARNSVTPNDLKFLLDAYDVTADKRAEFIELVKPRRRQKSWWNAYRDIVPERRWVYVRLEDEAEGLRNYETAFIPGLLQTADYADAIMKVTSPEATAEVRQRRVDVRLARQQVLTREFPVHLWAIIDEAALLRTKALPAAVANEQFLHLVEAAKLPSVTIQVLPLSVGPHPAMDGAFTIIDFPDPAGQVVFLDSRTGGMYLEEDEEIRAYDQDFDHLRAEALGKKDSAALLEALARDN</sequence>
<dbReference type="CDD" id="cd00093">
    <property type="entry name" value="HTH_XRE"/>
    <property type="match status" value="1"/>
</dbReference>
<accession>A0A9W6SJG6</accession>
<dbReference type="InterPro" id="IPR010982">
    <property type="entry name" value="Lambda_DNA-bd_dom_sf"/>
</dbReference>
<dbReference type="InterPro" id="IPR043917">
    <property type="entry name" value="DUF5753"/>
</dbReference>
<name>A0A9W6SJG6_9ACTN</name>
<dbReference type="Proteomes" id="UP001165079">
    <property type="component" value="Unassembled WGS sequence"/>
</dbReference>
<dbReference type="Pfam" id="PF13560">
    <property type="entry name" value="HTH_31"/>
    <property type="match status" value="1"/>
</dbReference>
<keyword evidence="3" id="KW-1185">Reference proteome</keyword>
<gene>
    <name evidence="2" type="ORF">Afil01_29860</name>
</gene>
<dbReference type="GO" id="GO:0003677">
    <property type="term" value="F:DNA binding"/>
    <property type="evidence" value="ECO:0007669"/>
    <property type="project" value="InterPro"/>
</dbReference>
<reference evidence="2" key="1">
    <citation type="submission" date="2023-03" db="EMBL/GenBank/DDBJ databases">
        <title>Actinorhabdospora filicis NBRC 111898.</title>
        <authorList>
            <person name="Ichikawa N."/>
            <person name="Sato H."/>
            <person name="Tonouchi N."/>
        </authorList>
    </citation>
    <scope>NUCLEOTIDE SEQUENCE</scope>
    <source>
        <strain evidence="2">NBRC 111898</strain>
    </source>
</reference>
<dbReference type="SUPFAM" id="SSF47413">
    <property type="entry name" value="lambda repressor-like DNA-binding domains"/>
    <property type="match status" value="1"/>
</dbReference>
<dbReference type="SMART" id="SM00530">
    <property type="entry name" value="HTH_XRE"/>
    <property type="match status" value="1"/>
</dbReference>
<evidence type="ECO:0000313" key="3">
    <source>
        <dbReference type="Proteomes" id="UP001165079"/>
    </source>
</evidence>
<evidence type="ECO:0000259" key="1">
    <source>
        <dbReference type="PROSITE" id="PS50943"/>
    </source>
</evidence>
<dbReference type="Gene3D" id="1.10.260.40">
    <property type="entry name" value="lambda repressor-like DNA-binding domains"/>
    <property type="match status" value="1"/>
</dbReference>
<protein>
    <submittedName>
        <fullName evidence="2">Transcriptional regulator</fullName>
    </submittedName>
</protein>
<dbReference type="EMBL" id="BSTX01000002">
    <property type="protein sequence ID" value="GLZ78179.1"/>
    <property type="molecule type" value="Genomic_DNA"/>
</dbReference>
<dbReference type="RefSeq" id="WP_285663351.1">
    <property type="nucleotide sequence ID" value="NZ_BSTX01000002.1"/>
</dbReference>
<comment type="caution">
    <text evidence="2">The sequence shown here is derived from an EMBL/GenBank/DDBJ whole genome shotgun (WGS) entry which is preliminary data.</text>
</comment>
<evidence type="ECO:0000313" key="2">
    <source>
        <dbReference type="EMBL" id="GLZ78179.1"/>
    </source>
</evidence>
<proteinExistence type="predicted"/>
<feature type="domain" description="HTH cro/C1-type" evidence="1">
    <location>
        <begin position="19"/>
        <end position="73"/>
    </location>
</feature>
<dbReference type="PROSITE" id="PS50943">
    <property type="entry name" value="HTH_CROC1"/>
    <property type="match status" value="1"/>
</dbReference>
<dbReference type="Pfam" id="PF19054">
    <property type="entry name" value="DUF5753"/>
    <property type="match status" value="1"/>
</dbReference>
<organism evidence="2 3">
    <name type="scientific">Actinorhabdospora filicis</name>
    <dbReference type="NCBI Taxonomy" id="1785913"/>
    <lineage>
        <taxon>Bacteria</taxon>
        <taxon>Bacillati</taxon>
        <taxon>Actinomycetota</taxon>
        <taxon>Actinomycetes</taxon>
        <taxon>Micromonosporales</taxon>
        <taxon>Micromonosporaceae</taxon>
        <taxon>Actinorhabdospora</taxon>
    </lineage>
</organism>